<keyword evidence="1" id="KW-0418">Kinase</keyword>
<dbReference type="GO" id="GO:0016301">
    <property type="term" value="F:kinase activity"/>
    <property type="evidence" value="ECO:0007669"/>
    <property type="project" value="UniProtKB-KW"/>
</dbReference>
<dbReference type="Proteomes" id="UP000038647">
    <property type="component" value="Unassembled WGS sequence"/>
</dbReference>
<keyword evidence="1" id="KW-0808">Transferase</keyword>
<keyword evidence="3" id="KW-1185">Reference proteome</keyword>
<reference evidence="2 3" key="2">
    <citation type="submission" date="2015-03" db="EMBL/GenBank/DDBJ databases">
        <authorList>
            <consortium name="Pathogen Informatics"/>
            <person name="Murphy D."/>
        </authorList>
    </citation>
    <scope>NUCLEOTIDE SEQUENCE [LARGE SCALE GENOMIC DNA]</scope>
    <source>
        <strain evidence="2 3">IP08791</strain>
    </source>
</reference>
<dbReference type="AlphaFoldDB" id="A0A0T9T8R9"/>
<gene>
    <name evidence="1" type="ORF">ERS137965_00788</name>
    <name evidence="2" type="ORF">ERS137966_04237</name>
</gene>
<evidence type="ECO:0000313" key="1">
    <source>
        <dbReference type="EMBL" id="CNK68391.1"/>
    </source>
</evidence>
<name>A0A0T9T8R9_YERAL</name>
<evidence type="ECO:0000313" key="3">
    <source>
        <dbReference type="Proteomes" id="UP000038647"/>
    </source>
</evidence>
<dbReference type="EMBL" id="CQEJ01000003">
    <property type="protein sequence ID" value="CNK68391.1"/>
    <property type="molecule type" value="Genomic_DNA"/>
</dbReference>
<organism evidence="1 4">
    <name type="scientific">Yersinia aldovae</name>
    <dbReference type="NCBI Taxonomy" id="29483"/>
    <lineage>
        <taxon>Bacteria</taxon>
        <taxon>Pseudomonadati</taxon>
        <taxon>Pseudomonadota</taxon>
        <taxon>Gammaproteobacteria</taxon>
        <taxon>Enterobacterales</taxon>
        <taxon>Yersiniaceae</taxon>
        <taxon>Yersinia</taxon>
    </lineage>
</organism>
<accession>A0A0T9T8R9</accession>
<dbReference type="Proteomes" id="UP000041595">
    <property type="component" value="Unassembled WGS sequence"/>
</dbReference>
<evidence type="ECO:0000313" key="2">
    <source>
        <dbReference type="EMBL" id="CNL83154.1"/>
    </source>
</evidence>
<proteinExistence type="predicted"/>
<evidence type="ECO:0000313" key="4">
    <source>
        <dbReference type="Proteomes" id="UP000041595"/>
    </source>
</evidence>
<protein>
    <submittedName>
        <fullName evidence="1">Signal transduction histidine kinase</fullName>
    </submittedName>
</protein>
<reference evidence="1 4" key="1">
    <citation type="submission" date="2015-03" db="EMBL/GenBank/DDBJ databases">
        <authorList>
            <person name="Murphy D."/>
        </authorList>
    </citation>
    <scope>NUCLEOTIDE SEQUENCE [LARGE SCALE GENOMIC DNA]</scope>
    <source>
        <strain evidence="1 4">IP06005</strain>
    </source>
</reference>
<sequence length="77" mass="9217">MLPSRNHDRVLTLQIHYFETAELMYKNYDKLNQKIQNNGYFSQHEKFDIRIYFSKNVKYCAKVDQGIGELWCKSAPP</sequence>
<dbReference type="EMBL" id="CQEH01000045">
    <property type="protein sequence ID" value="CNL83154.1"/>
    <property type="molecule type" value="Genomic_DNA"/>
</dbReference>